<dbReference type="STRING" id="92696.A0A4R0RFL7"/>
<keyword evidence="2" id="KW-1185">Reference proteome</keyword>
<name>A0A4R0RFL7_9APHY</name>
<evidence type="ECO:0000313" key="1">
    <source>
        <dbReference type="EMBL" id="TCD64415.1"/>
    </source>
</evidence>
<dbReference type="EMBL" id="RWJN01000237">
    <property type="protein sequence ID" value="TCD64415.1"/>
    <property type="molecule type" value="Genomic_DNA"/>
</dbReference>
<dbReference type="AlphaFoldDB" id="A0A4R0RFL7"/>
<protein>
    <submittedName>
        <fullName evidence="1">Uncharacterized protein</fullName>
    </submittedName>
</protein>
<dbReference type="Proteomes" id="UP000292702">
    <property type="component" value="Unassembled WGS sequence"/>
</dbReference>
<dbReference type="Gene3D" id="1.20.1280.50">
    <property type="match status" value="1"/>
</dbReference>
<dbReference type="SUPFAM" id="SSF52047">
    <property type="entry name" value="RNI-like"/>
    <property type="match status" value="1"/>
</dbReference>
<accession>A0A4R0RFL7</accession>
<reference evidence="1 2" key="1">
    <citation type="submission" date="2018-11" db="EMBL/GenBank/DDBJ databases">
        <title>Genome assembly of Steccherinum ochraceum LE-BIN_3174, the white-rot fungus of the Steccherinaceae family (The Residual Polyporoid clade, Polyporales, Basidiomycota).</title>
        <authorList>
            <person name="Fedorova T.V."/>
            <person name="Glazunova O.A."/>
            <person name="Landesman E.O."/>
            <person name="Moiseenko K.V."/>
            <person name="Psurtseva N.V."/>
            <person name="Savinova O.S."/>
            <person name="Shakhova N.V."/>
            <person name="Tyazhelova T.V."/>
            <person name="Vasina D.V."/>
        </authorList>
    </citation>
    <scope>NUCLEOTIDE SEQUENCE [LARGE SCALE GENOMIC DNA]</scope>
    <source>
        <strain evidence="1 2">LE-BIN_3174</strain>
    </source>
</reference>
<dbReference type="OrthoDB" id="3264373at2759"/>
<comment type="caution">
    <text evidence="1">The sequence shown here is derived from an EMBL/GenBank/DDBJ whole genome shotgun (WGS) entry which is preliminary data.</text>
</comment>
<gene>
    <name evidence="1" type="ORF">EIP91_004096</name>
</gene>
<evidence type="ECO:0000313" key="2">
    <source>
        <dbReference type="Proteomes" id="UP000292702"/>
    </source>
</evidence>
<organism evidence="1 2">
    <name type="scientific">Steccherinum ochraceum</name>
    <dbReference type="NCBI Taxonomy" id="92696"/>
    <lineage>
        <taxon>Eukaryota</taxon>
        <taxon>Fungi</taxon>
        <taxon>Dikarya</taxon>
        <taxon>Basidiomycota</taxon>
        <taxon>Agaricomycotina</taxon>
        <taxon>Agaricomycetes</taxon>
        <taxon>Polyporales</taxon>
        <taxon>Steccherinaceae</taxon>
        <taxon>Steccherinum</taxon>
    </lineage>
</organism>
<proteinExistence type="predicted"/>
<sequence length="583" mass="66267">MSEREIIEKQIAYHITALALLRRNLYTLVTPIGKLPLELLLQIFRGCADRISLKLDTPCTAPLALLQVCYHWREAALSFPELWTSIQTTTLVSDASYLHFARQLAWSQQLALHIDLDNRADWLFPSGSRRIFELLQPNMKRIESLTLHLTHGEFVEARSVIFLAFGPLLHTFQLNICTVRRPDELIQTSFKPFFPLDRPGHDSPYLQRLHLTDTLLTWTDDSSFPRSLTSLSLKRTYQCSPHNPFQEPSWTTVVSAIEQLPFLTNLELCDMLPQFPSRYNSPWPVPAIRITMPRLRNLRLSDNIWKSVFFLDHITIPPMIAVHLQFTGSLADITEMHHIVPCLVAKAGLTDHSSGADLSPFKLVVDKTTIVACKPHVSFENQVDLQTLDRYITEDSQAVLFSLSLEQVESSYNVDPLASFISEVCPLLWISLASELQIREDACVDINPLVNMHLLRERESAWRALLDCMPNLHSLDVKGPLRLPTVLSARSSLARGSASSACPAPRLQHFNMESMQLRVESGSGRASRLWATPQDWRDLFKSRKAAGCGDARLRMRYTRMEPTDLALLQEAAEVIMYYGNTSE</sequence>